<gene>
    <name evidence="12" type="ORF">FEE96_06235</name>
    <name evidence="11" type="ORF">GP644_17180</name>
</gene>
<dbReference type="GO" id="GO:0005886">
    <property type="term" value="C:plasma membrane"/>
    <property type="evidence" value="ECO:0007669"/>
    <property type="project" value="UniProtKB-SubCell"/>
</dbReference>
<evidence type="ECO:0000313" key="13">
    <source>
        <dbReference type="Proteomes" id="UP000305041"/>
    </source>
</evidence>
<name>A0A5R8ZMC8_9RHOB</name>
<dbReference type="Proteomes" id="UP000305041">
    <property type="component" value="Unassembled WGS sequence"/>
</dbReference>
<comment type="subcellular location">
    <subcellularLocation>
        <location evidence="1 9">Cell inner membrane</location>
        <topology evidence="1 9">Multi-pass membrane protein</topology>
    </subcellularLocation>
</comment>
<evidence type="ECO:0000256" key="5">
    <source>
        <dbReference type="ARBA" id="ARBA00022692"/>
    </source>
</evidence>
<keyword evidence="4 9" id="KW-0997">Cell inner membrane</keyword>
<dbReference type="GO" id="GO:0015740">
    <property type="term" value="P:C4-dicarboxylate transport"/>
    <property type="evidence" value="ECO:0007669"/>
    <property type="project" value="TreeGrafter"/>
</dbReference>
<keyword evidence="5 9" id="KW-0812">Transmembrane</keyword>
<keyword evidence="2 9" id="KW-0813">Transport</keyword>
<dbReference type="EMBL" id="VAUA01000003">
    <property type="protein sequence ID" value="TLP66948.1"/>
    <property type="molecule type" value="Genomic_DNA"/>
</dbReference>
<dbReference type="OrthoDB" id="4964541at2"/>
<evidence type="ECO:0000256" key="2">
    <source>
        <dbReference type="ARBA" id="ARBA00022448"/>
    </source>
</evidence>
<evidence type="ECO:0000313" key="14">
    <source>
        <dbReference type="Proteomes" id="UP000441586"/>
    </source>
</evidence>
<organism evidence="11 14">
    <name type="scientific">Parasedimentitalea maritima</name>
    <dbReference type="NCBI Taxonomy" id="2578117"/>
    <lineage>
        <taxon>Bacteria</taxon>
        <taxon>Pseudomonadati</taxon>
        <taxon>Pseudomonadota</taxon>
        <taxon>Alphaproteobacteria</taxon>
        <taxon>Rhodobacterales</taxon>
        <taxon>Paracoccaceae</taxon>
        <taxon>Parasedimentitalea</taxon>
    </lineage>
</organism>
<keyword evidence="13" id="KW-1185">Reference proteome</keyword>
<dbReference type="AlphaFoldDB" id="A0A5R8ZMC8"/>
<dbReference type="Pfam" id="PF04290">
    <property type="entry name" value="DctQ"/>
    <property type="match status" value="1"/>
</dbReference>
<dbReference type="EMBL" id="WSFO01000011">
    <property type="protein sequence ID" value="KAE9627834.1"/>
    <property type="molecule type" value="Genomic_DNA"/>
</dbReference>
<keyword evidence="6 9" id="KW-1133">Transmembrane helix</keyword>
<dbReference type="RefSeq" id="WP_138162169.1">
    <property type="nucleotide sequence ID" value="NZ_VAUA01000003.1"/>
</dbReference>
<dbReference type="PANTHER" id="PTHR35011">
    <property type="entry name" value="2,3-DIKETO-L-GULONATE TRAP TRANSPORTER SMALL PERMEASE PROTEIN YIAM"/>
    <property type="match status" value="1"/>
</dbReference>
<accession>A0A5R8ZMC8</accession>
<reference evidence="12 13" key="1">
    <citation type="submission" date="2019-05" db="EMBL/GenBank/DDBJ databases">
        <title>Draft genome sequence of Pelagicola sp. DSW4-44.</title>
        <authorList>
            <person name="Oh J."/>
        </authorList>
    </citation>
    <scope>NUCLEOTIDE SEQUENCE [LARGE SCALE GENOMIC DNA]</scope>
    <source>
        <strain evidence="12 13">DSW4-44</strain>
    </source>
</reference>
<evidence type="ECO:0000256" key="6">
    <source>
        <dbReference type="ARBA" id="ARBA00022989"/>
    </source>
</evidence>
<evidence type="ECO:0000313" key="11">
    <source>
        <dbReference type="EMBL" id="KAE9627834.1"/>
    </source>
</evidence>
<feature type="transmembrane region" description="Helical" evidence="9">
    <location>
        <begin position="86"/>
        <end position="110"/>
    </location>
</feature>
<feature type="domain" description="Tripartite ATP-independent periplasmic transporters DctQ component" evidence="10">
    <location>
        <begin position="26"/>
        <end position="169"/>
    </location>
</feature>
<feature type="transmembrane region" description="Helical" evidence="9">
    <location>
        <begin position="146"/>
        <end position="168"/>
    </location>
</feature>
<feature type="transmembrane region" description="Helical" evidence="9">
    <location>
        <begin position="47"/>
        <end position="65"/>
    </location>
</feature>
<accession>A0A6A4RC21</accession>
<comment type="subunit">
    <text evidence="9">The complex comprises the extracytoplasmic solute receptor protein and the two transmembrane proteins.</text>
</comment>
<dbReference type="InterPro" id="IPR007387">
    <property type="entry name" value="TRAP_DctQ"/>
</dbReference>
<evidence type="ECO:0000256" key="8">
    <source>
        <dbReference type="ARBA" id="ARBA00038436"/>
    </source>
</evidence>
<dbReference type="PANTHER" id="PTHR35011:SF2">
    <property type="entry name" value="2,3-DIKETO-L-GULONATE TRAP TRANSPORTER SMALL PERMEASE PROTEIN YIAM"/>
    <property type="match status" value="1"/>
</dbReference>
<keyword evidence="7 9" id="KW-0472">Membrane</keyword>
<evidence type="ECO:0000256" key="7">
    <source>
        <dbReference type="ARBA" id="ARBA00023136"/>
    </source>
</evidence>
<proteinExistence type="inferred from homology"/>
<evidence type="ECO:0000313" key="12">
    <source>
        <dbReference type="EMBL" id="TLP66948.1"/>
    </source>
</evidence>
<dbReference type="Proteomes" id="UP000441586">
    <property type="component" value="Unassembled WGS sequence"/>
</dbReference>
<evidence type="ECO:0000256" key="9">
    <source>
        <dbReference type="RuleBase" id="RU369079"/>
    </source>
</evidence>
<comment type="function">
    <text evidence="9">Part of the tripartite ATP-independent periplasmic (TRAP) transport system.</text>
</comment>
<dbReference type="InterPro" id="IPR055348">
    <property type="entry name" value="DctQ"/>
</dbReference>
<comment type="caution">
    <text evidence="11">The sequence shown here is derived from an EMBL/GenBank/DDBJ whole genome shotgun (WGS) entry which is preliminary data.</text>
</comment>
<comment type="similarity">
    <text evidence="8 9">Belongs to the TRAP transporter small permease family.</text>
</comment>
<keyword evidence="3" id="KW-1003">Cell membrane</keyword>
<reference evidence="11 14" key="2">
    <citation type="submission" date="2019-12" db="EMBL/GenBank/DDBJ databases">
        <authorList>
            <person name="Zhang Y.-J."/>
        </authorList>
    </citation>
    <scope>NUCLEOTIDE SEQUENCE [LARGE SCALE GENOMIC DNA]</scope>
    <source>
        <strain evidence="11 14">H18S-6</strain>
    </source>
</reference>
<dbReference type="GO" id="GO:0022857">
    <property type="term" value="F:transmembrane transporter activity"/>
    <property type="evidence" value="ECO:0007669"/>
    <property type="project" value="UniProtKB-UniRule"/>
</dbReference>
<feature type="transmembrane region" description="Helical" evidence="9">
    <location>
        <begin position="12"/>
        <end position="32"/>
    </location>
</feature>
<evidence type="ECO:0000256" key="1">
    <source>
        <dbReference type="ARBA" id="ARBA00004429"/>
    </source>
</evidence>
<evidence type="ECO:0000256" key="3">
    <source>
        <dbReference type="ARBA" id="ARBA00022475"/>
    </source>
</evidence>
<sequence length="178" mass="19655">MLYRASTAWARVEVFCAATLAASVSGLILLNVVTRAMGNSIYWVDEAAIYAMVWMCFLAASAAVHHRSAVAVTLVPELAPARVGYVLGRFADLTVFVFAALLIWICWRWFMPLELARQGFDIKAFQGATFNFVYAEPTNTLGIKKIWVWLVVPVFAFGALLHATANLFHPAPAEEDTP</sequence>
<evidence type="ECO:0000256" key="4">
    <source>
        <dbReference type="ARBA" id="ARBA00022519"/>
    </source>
</evidence>
<protein>
    <recommendedName>
        <fullName evidence="9">TRAP transporter small permease protein</fullName>
    </recommendedName>
</protein>
<evidence type="ECO:0000259" key="10">
    <source>
        <dbReference type="Pfam" id="PF04290"/>
    </source>
</evidence>